<dbReference type="PANTHER" id="PTHR45463:SF8">
    <property type="entry name" value="OS09G0392200 PROTEIN"/>
    <property type="match status" value="1"/>
</dbReference>
<dbReference type="InterPro" id="IPR001810">
    <property type="entry name" value="F-box_dom"/>
</dbReference>
<dbReference type="Pfam" id="PF00646">
    <property type="entry name" value="F-box"/>
    <property type="match status" value="1"/>
</dbReference>
<dbReference type="AlphaFoldDB" id="A0AAU9NAP6"/>
<reference evidence="2 3" key="1">
    <citation type="submission" date="2022-01" db="EMBL/GenBank/DDBJ databases">
        <authorList>
            <person name="Xiong W."/>
            <person name="Schranz E."/>
        </authorList>
    </citation>
    <scope>NUCLEOTIDE SEQUENCE [LARGE SCALE GENOMIC DNA]</scope>
</reference>
<feature type="domain" description="F-box" evidence="1">
    <location>
        <begin position="29"/>
        <end position="63"/>
    </location>
</feature>
<keyword evidence="3" id="KW-1185">Reference proteome</keyword>
<evidence type="ECO:0000313" key="2">
    <source>
        <dbReference type="EMBL" id="CAH1435882.1"/>
    </source>
</evidence>
<dbReference type="EMBL" id="CAKMRJ010004445">
    <property type="protein sequence ID" value="CAH1435882.1"/>
    <property type="molecule type" value="Genomic_DNA"/>
</dbReference>
<proteinExistence type="predicted"/>
<name>A0AAU9NAP6_9ASTR</name>
<accession>A0AAU9NAP6</accession>
<gene>
    <name evidence="2" type="ORF">LVIROSA_LOCUS22286</name>
</gene>
<organism evidence="2 3">
    <name type="scientific">Lactuca virosa</name>
    <dbReference type="NCBI Taxonomy" id="75947"/>
    <lineage>
        <taxon>Eukaryota</taxon>
        <taxon>Viridiplantae</taxon>
        <taxon>Streptophyta</taxon>
        <taxon>Embryophyta</taxon>
        <taxon>Tracheophyta</taxon>
        <taxon>Spermatophyta</taxon>
        <taxon>Magnoliopsida</taxon>
        <taxon>eudicotyledons</taxon>
        <taxon>Gunneridae</taxon>
        <taxon>Pentapetalae</taxon>
        <taxon>asterids</taxon>
        <taxon>campanulids</taxon>
        <taxon>Asterales</taxon>
        <taxon>Asteraceae</taxon>
        <taxon>Cichorioideae</taxon>
        <taxon>Cichorieae</taxon>
        <taxon>Lactucinae</taxon>
        <taxon>Lactuca</taxon>
    </lineage>
</organism>
<evidence type="ECO:0000313" key="3">
    <source>
        <dbReference type="Proteomes" id="UP001157418"/>
    </source>
</evidence>
<protein>
    <recommendedName>
        <fullName evidence="1">F-box domain-containing protein</fullName>
    </recommendedName>
</protein>
<evidence type="ECO:0000259" key="1">
    <source>
        <dbReference type="Pfam" id="PF00646"/>
    </source>
</evidence>
<comment type="caution">
    <text evidence="2">The sequence shown here is derived from an EMBL/GenBank/DDBJ whole genome shotgun (WGS) entry which is preliminary data.</text>
</comment>
<dbReference type="PANTHER" id="PTHR45463">
    <property type="entry name" value="OS09G0392200 PROTEIN"/>
    <property type="match status" value="1"/>
</dbReference>
<sequence>MSMTANQNHDDASSSGNIKTCDKDNVRPWSDLNHDVLSLVMMQLGFFDFFAFCGVCKSMRSVALANRKRFMVSKPPMLMRISNTTTHSYNDKECCLEDYEGRKFKTILRNSVCSTLVGSTCDVDSNCIWYSIAGEGEWNRVSSTFNIYNLYVFKKKIYTICSDANSWKVRHLRELTLNPKPELTLVETKNFLNEAIYSSLLLVEDTREEHEPAIFLSNYAVYGAAVKPESWADSGSQHIHHRFVRHSRFFTANQWYFPHECLNVNLLDES</sequence>
<dbReference type="Proteomes" id="UP001157418">
    <property type="component" value="Unassembled WGS sequence"/>
</dbReference>